<keyword evidence="2" id="KW-1185">Reference proteome</keyword>
<organism evidence="1 2">
    <name type="scientific">Methanolobus chelungpuianus</name>
    <dbReference type="NCBI Taxonomy" id="502115"/>
    <lineage>
        <taxon>Archaea</taxon>
        <taxon>Methanobacteriati</taxon>
        <taxon>Methanobacteriota</taxon>
        <taxon>Stenosarchaea group</taxon>
        <taxon>Methanomicrobia</taxon>
        <taxon>Methanosarcinales</taxon>
        <taxon>Methanosarcinaceae</taxon>
        <taxon>Methanolobus</taxon>
    </lineage>
</organism>
<protein>
    <submittedName>
        <fullName evidence="1">Uncharacterized protein</fullName>
    </submittedName>
</protein>
<evidence type="ECO:0000313" key="2">
    <source>
        <dbReference type="Proteomes" id="UP001206983"/>
    </source>
</evidence>
<reference evidence="1 2" key="1">
    <citation type="journal article" date="2011" name="Appl. Environ. Microbiol.">
        <title>Methanogenic archaea isolated from Taiwan's Chelungpu fault.</title>
        <authorList>
            <person name="Wu S.Y."/>
            <person name="Lai M.C."/>
        </authorList>
    </citation>
    <scope>NUCLEOTIDE SEQUENCE [LARGE SCALE GENOMIC DNA]</scope>
    <source>
        <strain evidence="1 2">St545Mb</strain>
    </source>
</reference>
<evidence type="ECO:0000313" key="1">
    <source>
        <dbReference type="EMBL" id="MCQ6962340.1"/>
    </source>
</evidence>
<comment type="caution">
    <text evidence="1">The sequence shown here is derived from an EMBL/GenBank/DDBJ whole genome shotgun (WGS) entry which is preliminary data.</text>
</comment>
<name>A0AAE3H9D3_9EURY</name>
<dbReference type="Proteomes" id="UP001206983">
    <property type="component" value="Unassembled WGS sequence"/>
</dbReference>
<gene>
    <name evidence="1" type="ORF">PV02_01960</name>
</gene>
<accession>A0AAE3H9D3</accession>
<dbReference type="EMBL" id="JTEO01000002">
    <property type="protein sequence ID" value="MCQ6962340.1"/>
    <property type="molecule type" value="Genomic_DNA"/>
</dbReference>
<dbReference type="AlphaFoldDB" id="A0AAE3H9D3"/>
<proteinExistence type="predicted"/>
<sequence length="161" mass="19362">MKEKEPSENNIMEEKIEKGNEFESFVVKKFSRKYFSIVAWTTDINRKHNRYVESDSDPDLRIRYVPTDEEFSIECKFRSGLYQGKIAWCKYEQMERYRDYREKTGIPLFIVIGFGGEPGKPERMFCVPIEEIKYNQLYPSAIEAFERNPKEYFFWKNGVLE</sequence>